<dbReference type="OrthoDB" id="3174034at2"/>
<evidence type="ECO:0000256" key="1">
    <source>
        <dbReference type="SAM" id="Phobius"/>
    </source>
</evidence>
<organism evidence="3 4">
    <name type="scientific">[Clostridium] fimetarium</name>
    <dbReference type="NCBI Taxonomy" id="99656"/>
    <lineage>
        <taxon>Bacteria</taxon>
        <taxon>Bacillati</taxon>
        <taxon>Bacillota</taxon>
        <taxon>Clostridia</taxon>
        <taxon>Lachnospirales</taxon>
        <taxon>Lachnospiraceae</taxon>
    </lineage>
</organism>
<keyword evidence="4" id="KW-1185">Reference proteome</keyword>
<dbReference type="InterPro" id="IPR024981">
    <property type="entry name" value="DUF3887"/>
</dbReference>
<evidence type="ECO:0000313" key="3">
    <source>
        <dbReference type="EMBL" id="SEV86653.1"/>
    </source>
</evidence>
<reference evidence="3 4" key="1">
    <citation type="submission" date="2016-10" db="EMBL/GenBank/DDBJ databases">
        <authorList>
            <person name="de Groot N.N."/>
        </authorList>
    </citation>
    <scope>NUCLEOTIDE SEQUENCE [LARGE SCALE GENOMIC DNA]</scope>
    <source>
        <strain evidence="3 4">DSM 9179</strain>
    </source>
</reference>
<dbReference type="AlphaFoldDB" id="A0A1I0ME29"/>
<accession>A0A1I0ME29</accession>
<name>A0A1I0ME29_9FIRM</name>
<feature type="transmembrane region" description="Helical" evidence="1">
    <location>
        <begin position="74"/>
        <end position="95"/>
    </location>
</feature>
<gene>
    <name evidence="3" type="ORF">SAMN05421659_101448</name>
</gene>
<feature type="domain" description="DUF3887" evidence="2">
    <location>
        <begin position="117"/>
        <end position="211"/>
    </location>
</feature>
<sequence>MRQGQYIKEISRYLKCTKAKKKAICQDLQADITSALENGEAWEEIQARMGLPKELANEFNENLLEFGKPSKKKVIILFIVAVVVLLGIFSTIVIFREIAISKNIFSKSGETSFVNMAEKIVTLLNEEDDTIIKNEYIKNNLESTLPLETITNVKKALTAQNLGKFQKIISSNVYQEDNEDDSYGIVEITALYENRSVIYTLSFNKNLKLWGIMYDIGDGHK</sequence>
<proteinExistence type="predicted"/>
<keyword evidence="1" id="KW-0472">Membrane</keyword>
<dbReference type="Gene3D" id="3.10.450.590">
    <property type="match status" value="1"/>
</dbReference>
<dbReference type="EMBL" id="FOJI01000001">
    <property type="protein sequence ID" value="SEV86653.1"/>
    <property type="molecule type" value="Genomic_DNA"/>
</dbReference>
<evidence type="ECO:0000313" key="4">
    <source>
        <dbReference type="Proteomes" id="UP000199701"/>
    </source>
</evidence>
<keyword evidence="1" id="KW-0812">Transmembrane</keyword>
<dbReference type="Pfam" id="PF22564">
    <property type="entry name" value="HAAS"/>
    <property type="match status" value="1"/>
</dbReference>
<keyword evidence="1" id="KW-1133">Transmembrane helix</keyword>
<dbReference type="Pfam" id="PF13026">
    <property type="entry name" value="DUF3887"/>
    <property type="match status" value="1"/>
</dbReference>
<dbReference type="RefSeq" id="WP_092450101.1">
    <property type="nucleotide sequence ID" value="NZ_FOJI01000001.1"/>
</dbReference>
<protein>
    <recommendedName>
        <fullName evidence="2">DUF3887 domain-containing protein</fullName>
    </recommendedName>
</protein>
<evidence type="ECO:0000259" key="2">
    <source>
        <dbReference type="Pfam" id="PF13026"/>
    </source>
</evidence>
<dbReference type="Proteomes" id="UP000199701">
    <property type="component" value="Unassembled WGS sequence"/>
</dbReference>